<dbReference type="Proteomes" id="UP001219518">
    <property type="component" value="Unassembled WGS sequence"/>
</dbReference>
<keyword evidence="5 8" id="KW-0527">Neuropeptide</keyword>
<dbReference type="PANTHER" id="PTHR20986">
    <property type="entry name" value="FMRFAMIDE-RELATED PEPTIDES"/>
    <property type="match status" value="1"/>
</dbReference>
<dbReference type="InterPro" id="IPR002544">
    <property type="entry name" value="FMRFamid-related_peptide-like"/>
</dbReference>
<keyword evidence="4" id="KW-0027">Amidation</keyword>
<feature type="compositionally biased region" description="Basic and acidic residues" evidence="6">
    <location>
        <begin position="235"/>
        <end position="263"/>
    </location>
</feature>
<feature type="region of interest" description="Disordered" evidence="6">
    <location>
        <begin position="235"/>
        <end position="277"/>
    </location>
</feature>
<reference evidence="8" key="1">
    <citation type="submission" date="2021-07" db="EMBL/GenBank/DDBJ databases">
        <authorList>
            <person name="Catto M.A."/>
            <person name="Jacobson A."/>
            <person name="Kennedy G."/>
            <person name="Labadie P."/>
            <person name="Hunt B.G."/>
            <person name="Srinivasan R."/>
        </authorList>
    </citation>
    <scope>NUCLEOTIDE SEQUENCE</scope>
    <source>
        <strain evidence="8">PL_HMW_Pooled</strain>
        <tissue evidence="8">Head</tissue>
    </source>
</reference>
<feature type="compositionally biased region" description="Basic and acidic residues" evidence="6">
    <location>
        <begin position="295"/>
        <end position="306"/>
    </location>
</feature>
<evidence type="ECO:0000256" key="1">
    <source>
        <dbReference type="ARBA" id="ARBA00004613"/>
    </source>
</evidence>
<feature type="signal peptide" evidence="7">
    <location>
        <begin position="1"/>
        <end position="19"/>
    </location>
</feature>
<evidence type="ECO:0000313" key="8">
    <source>
        <dbReference type="EMBL" id="KAK3922181.1"/>
    </source>
</evidence>
<evidence type="ECO:0000256" key="4">
    <source>
        <dbReference type="ARBA" id="ARBA00022815"/>
    </source>
</evidence>
<keyword evidence="9" id="KW-1185">Reference proteome</keyword>
<comment type="similarity">
    <text evidence="2">Belongs to the FARP (FMRFamide related peptide) family.</text>
</comment>
<evidence type="ECO:0000256" key="3">
    <source>
        <dbReference type="ARBA" id="ARBA00022525"/>
    </source>
</evidence>
<evidence type="ECO:0000313" key="9">
    <source>
        <dbReference type="Proteomes" id="UP001219518"/>
    </source>
</evidence>
<dbReference type="GO" id="GO:0005576">
    <property type="term" value="C:extracellular region"/>
    <property type="evidence" value="ECO:0007669"/>
    <property type="project" value="UniProtKB-SubCell"/>
</dbReference>
<dbReference type="InterPro" id="IPR051041">
    <property type="entry name" value="FMRFamide-related_np"/>
</dbReference>
<dbReference type="PANTHER" id="PTHR20986:SF24">
    <property type="entry name" value="FMRFAMIDE-LIKE NEUROPEPTIDES 1"/>
    <property type="match status" value="1"/>
</dbReference>
<evidence type="ECO:0000256" key="5">
    <source>
        <dbReference type="ARBA" id="ARBA00023320"/>
    </source>
</evidence>
<evidence type="ECO:0000256" key="7">
    <source>
        <dbReference type="SAM" id="SignalP"/>
    </source>
</evidence>
<name>A0AAE1HIV9_9NEOP</name>
<sequence length="313" mass="34819">MGPWMTLYIVALAVSCCAAQDDILVDSDPCHHGCDDDALLLLPRRAERSVPVSLIATGMLSRRSALENNFMRFGRSAPAAPSGPAAEAKAVQDDGALRPARADNFMRFGRSGSAASGVERVSRGGDHNSNGFIRFGRSKDNYMRFGRGQDDNFMRFGRPDRQSNFVRFGRDPSNFVRFGRANKDNYMRFGRDPGSNFVRFGRDPSNFVRFGRTAEVEEEVPEDADAEMLRDARAKQEKDNYMRFGRSDASGDERQDKRAKDNYMRFGRGGGGSSASNFVRFGRAFVDEDDSTEGEAAHQEAQDASRTKRPQGM</sequence>
<gene>
    <name evidence="8" type="ORF">KUF71_011676</name>
</gene>
<feature type="region of interest" description="Disordered" evidence="6">
    <location>
        <begin position="289"/>
        <end position="313"/>
    </location>
</feature>
<keyword evidence="3" id="KW-0964">Secreted</keyword>
<reference evidence="8" key="2">
    <citation type="journal article" date="2023" name="BMC Genomics">
        <title>Pest status, molecular evolution, and epigenetic factors derived from the genome assembly of Frankliniella fusca, a thysanopteran phytovirus vector.</title>
        <authorList>
            <person name="Catto M.A."/>
            <person name="Labadie P.E."/>
            <person name="Jacobson A.L."/>
            <person name="Kennedy G.G."/>
            <person name="Srinivasan R."/>
            <person name="Hunt B.G."/>
        </authorList>
    </citation>
    <scope>NUCLEOTIDE SEQUENCE</scope>
    <source>
        <strain evidence="8">PL_HMW_Pooled</strain>
    </source>
</reference>
<proteinExistence type="inferred from homology"/>
<feature type="chain" id="PRO_5042217586" evidence="7">
    <location>
        <begin position="20"/>
        <end position="313"/>
    </location>
</feature>
<comment type="subcellular location">
    <subcellularLocation>
        <location evidence="1">Secreted</location>
    </subcellularLocation>
</comment>
<dbReference type="EMBL" id="JAHWGI010001072">
    <property type="protein sequence ID" value="KAK3922181.1"/>
    <property type="molecule type" value="Genomic_DNA"/>
</dbReference>
<keyword evidence="7" id="KW-0732">Signal</keyword>
<evidence type="ECO:0000256" key="6">
    <source>
        <dbReference type="SAM" id="MobiDB-lite"/>
    </source>
</evidence>
<dbReference type="Pfam" id="PF01581">
    <property type="entry name" value="FARP"/>
    <property type="match status" value="10"/>
</dbReference>
<organism evidence="8 9">
    <name type="scientific">Frankliniella fusca</name>
    <dbReference type="NCBI Taxonomy" id="407009"/>
    <lineage>
        <taxon>Eukaryota</taxon>
        <taxon>Metazoa</taxon>
        <taxon>Ecdysozoa</taxon>
        <taxon>Arthropoda</taxon>
        <taxon>Hexapoda</taxon>
        <taxon>Insecta</taxon>
        <taxon>Pterygota</taxon>
        <taxon>Neoptera</taxon>
        <taxon>Paraneoptera</taxon>
        <taxon>Thysanoptera</taxon>
        <taxon>Terebrantia</taxon>
        <taxon>Thripoidea</taxon>
        <taxon>Thripidae</taxon>
        <taxon>Frankliniella</taxon>
    </lineage>
</organism>
<dbReference type="GO" id="GO:0007218">
    <property type="term" value="P:neuropeptide signaling pathway"/>
    <property type="evidence" value="ECO:0007669"/>
    <property type="project" value="UniProtKB-KW"/>
</dbReference>
<evidence type="ECO:0000256" key="2">
    <source>
        <dbReference type="ARBA" id="ARBA00006356"/>
    </source>
</evidence>
<dbReference type="AlphaFoldDB" id="A0AAE1HIV9"/>
<protein>
    <submittedName>
        <fullName evidence="8">FMRFamide neuropeptide</fullName>
    </submittedName>
</protein>
<comment type="caution">
    <text evidence="8">The sequence shown here is derived from an EMBL/GenBank/DDBJ whole genome shotgun (WGS) entry which is preliminary data.</text>
</comment>
<accession>A0AAE1HIV9</accession>